<evidence type="ECO:0000313" key="7">
    <source>
        <dbReference type="EMBL" id="CAK9235393.1"/>
    </source>
</evidence>
<dbReference type="InterPro" id="IPR032675">
    <property type="entry name" value="LRR_dom_sf"/>
</dbReference>
<accession>A0ABP0V3V8</accession>
<name>A0ABP0V3V8_9BRYO</name>
<evidence type="ECO:0000256" key="2">
    <source>
        <dbReference type="ARBA" id="ARBA00022737"/>
    </source>
</evidence>
<dbReference type="PRINTS" id="PR00364">
    <property type="entry name" value="DISEASERSIST"/>
</dbReference>
<dbReference type="InterPro" id="IPR055414">
    <property type="entry name" value="LRR_R13L4/SHOC2-like"/>
</dbReference>
<keyword evidence="2" id="KW-0677">Repeat</keyword>
<evidence type="ECO:0000313" key="8">
    <source>
        <dbReference type="Proteomes" id="UP001497512"/>
    </source>
</evidence>
<feature type="domain" description="Disease resistance R13L4/SHOC-2-like LRR" evidence="6">
    <location>
        <begin position="823"/>
        <end position="909"/>
    </location>
</feature>
<keyword evidence="8" id="KW-1185">Reference proteome</keyword>
<dbReference type="SUPFAM" id="SSF52540">
    <property type="entry name" value="P-loop containing nucleoside triphosphate hydrolases"/>
    <property type="match status" value="1"/>
</dbReference>
<feature type="domain" description="Disease resistance protein Roq1-like winged-helix" evidence="5">
    <location>
        <begin position="653"/>
        <end position="720"/>
    </location>
</feature>
<feature type="domain" description="NB-ARC" evidence="4">
    <location>
        <begin position="413"/>
        <end position="576"/>
    </location>
</feature>
<evidence type="ECO:0008006" key="9">
    <source>
        <dbReference type="Google" id="ProtNLM"/>
    </source>
</evidence>
<keyword evidence="1" id="KW-0433">Leucine-rich repeat</keyword>
<dbReference type="InterPro" id="IPR002182">
    <property type="entry name" value="NB-ARC"/>
</dbReference>
<reference evidence="7" key="1">
    <citation type="submission" date="2024-02" db="EMBL/GenBank/DDBJ databases">
        <authorList>
            <consortium name="ELIXIR-Norway"/>
            <consortium name="Elixir Norway"/>
        </authorList>
    </citation>
    <scope>NUCLEOTIDE SEQUENCE</scope>
</reference>
<dbReference type="Gene3D" id="3.40.50.300">
    <property type="entry name" value="P-loop containing nucleotide triphosphate hydrolases"/>
    <property type="match status" value="1"/>
</dbReference>
<dbReference type="InterPro" id="IPR042197">
    <property type="entry name" value="Apaf_helical"/>
</dbReference>
<evidence type="ECO:0000259" key="6">
    <source>
        <dbReference type="Pfam" id="PF23598"/>
    </source>
</evidence>
<dbReference type="SUPFAM" id="SSF53474">
    <property type="entry name" value="alpha/beta-Hydrolases"/>
    <property type="match status" value="1"/>
</dbReference>
<sequence length="997" mass="111973">MGNSDGLKGKGVDLSEGPPKRKRDVVRIPAGIETPLVPAENAPSSSGCHSHVVLLLDLIMSFPCTIFSWAFPCNDVVQIPAAIETPLVPTENAPSSSGWHSNVEYRVHDLNPTCNSNNPNLTIIFFHGITFGTNDAWKETWTTRPTDNREECICWPEKWLPKDLNNNVRILSLSYDSNIVGSVHNDVTEIGKNLIQSLIANSSYQSLWDGPVALIAYSFGGLVLKSLVVEVRKHVYQMPKNDLDDEIQKCCKTFLNNLKGVVFYGVPHSGATENLSKYFNWKCQQINLFNKNFAEPSFSRNLKPFSQQMESLSKEFKDAIHEDLNIYEFGEGLPIDENLGILVPYVSAIRLSNNNNYKIEDANHLTICKPLNKDHPTYYLLLRCLRICMQKNIELPPLPCHEVGLDDKAKKINILLQKESIVGLVGMRGIGKTTLCQKFYHLFHNQYDKSSFLEDVNSKDNINDVIKQLLHDLCGERLCKKETVKKEHLDKITQCMISKKVLLVVDNVGKAKNLTSLLILIDKATKNPTSKSKILVNCRNWQLLKSHVSDDGKMGIKPLEEEQARELFMFHAFHNANHVPTKKFNDTCMKIIKACGGLPLSLKVLGSFLCNNKELEIWEDALNTLKNGQSLMGGDDNEELWNVLRISYDHLDEQHKNMFLDIACFLGGLKISTICRIWNGDYLYPKLGLQNLQDRSLIEQGEGGILYIHDQLRDMGQNIAMKLPIMNRFVWKSNQSNVFLQKDELKGLPSSIGKLNALQKFDLSYCSNLEGLPSSIGLLNAFQKLDLQGCYELKELPSCIGQLNALQELVLCECFNLKEVPLSIGQLNALRKIDLSRCWNLKEVPSSIGQLNALQELVLCECCNLKKLPSSIGQLNALQKLDLSDCWNLQGVPSSIGQLNALQELDLRACSKLKELPSSIGQLNALQELDLRGCSELKELPSSIGQLNALQELHLSGCSMLKELPSCEWHSHLLLIESNDGVDLCMLGFFFSSYEVG</sequence>
<dbReference type="Pfam" id="PF23282">
    <property type="entry name" value="WHD_ROQ1"/>
    <property type="match status" value="1"/>
</dbReference>
<dbReference type="PANTHER" id="PTHR11017:SF385">
    <property type="entry name" value="DISEASE RESISTANCE PROTEIN (TIR-NBS-LRR CLASS)-RELATED"/>
    <property type="match status" value="1"/>
</dbReference>
<dbReference type="SUPFAM" id="SSF46785">
    <property type="entry name" value="Winged helix' DNA-binding domain"/>
    <property type="match status" value="1"/>
</dbReference>
<dbReference type="InterPro" id="IPR044974">
    <property type="entry name" value="Disease_R_plants"/>
</dbReference>
<dbReference type="Gene3D" id="3.40.50.1820">
    <property type="entry name" value="alpha/beta hydrolase"/>
    <property type="match status" value="1"/>
</dbReference>
<dbReference type="Pfam" id="PF00931">
    <property type="entry name" value="NB-ARC"/>
    <property type="match status" value="1"/>
</dbReference>
<protein>
    <recommendedName>
        <fullName evidence="9">NB-ARC domain-containing protein</fullName>
    </recommendedName>
</protein>
<dbReference type="SUPFAM" id="SSF52047">
    <property type="entry name" value="RNI-like"/>
    <property type="match status" value="1"/>
</dbReference>
<organism evidence="7 8">
    <name type="scientific">Sphagnum troendelagicum</name>
    <dbReference type="NCBI Taxonomy" id="128251"/>
    <lineage>
        <taxon>Eukaryota</taxon>
        <taxon>Viridiplantae</taxon>
        <taxon>Streptophyta</taxon>
        <taxon>Embryophyta</taxon>
        <taxon>Bryophyta</taxon>
        <taxon>Sphagnophytina</taxon>
        <taxon>Sphagnopsida</taxon>
        <taxon>Sphagnales</taxon>
        <taxon>Sphagnaceae</taxon>
        <taxon>Sphagnum</taxon>
    </lineage>
</organism>
<proteinExistence type="predicted"/>
<evidence type="ECO:0000259" key="4">
    <source>
        <dbReference type="Pfam" id="PF00931"/>
    </source>
</evidence>
<feature type="non-terminal residue" evidence="7">
    <location>
        <position position="997"/>
    </location>
</feature>
<dbReference type="InterPro" id="IPR027417">
    <property type="entry name" value="P-loop_NTPase"/>
</dbReference>
<dbReference type="InterPro" id="IPR001611">
    <property type="entry name" value="Leu-rich_rpt"/>
</dbReference>
<feature type="region of interest" description="Disordered" evidence="3">
    <location>
        <begin position="1"/>
        <end position="23"/>
    </location>
</feature>
<dbReference type="Pfam" id="PF00560">
    <property type="entry name" value="LRR_1"/>
    <property type="match status" value="1"/>
</dbReference>
<evidence type="ECO:0000256" key="3">
    <source>
        <dbReference type="SAM" id="MobiDB-lite"/>
    </source>
</evidence>
<dbReference type="Gene3D" id="3.80.10.10">
    <property type="entry name" value="Ribonuclease Inhibitor"/>
    <property type="match status" value="2"/>
</dbReference>
<dbReference type="PANTHER" id="PTHR11017">
    <property type="entry name" value="LEUCINE-RICH REPEAT-CONTAINING PROTEIN"/>
    <property type="match status" value="1"/>
</dbReference>
<dbReference type="Gene3D" id="1.10.8.430">
    <property type="entry name" value="Helical domain of apoptotic protease-activating factors"/>
    <property type="match status" value="1"/>
</dbReference>
<evidence type="ECO:0000259" key="5">
    <source>
        <dbReference type="Pfam" id="PF23282"/>
    </source>
</evidence>
<gene>
    <name evidence="7" type="ORF">CSSPTR1EN2_LOCUS22694</name>
</gene>
<evidence type="ECO:0000256" key="1">
    <source>
        <dbReference type="ARBA" id="ARBA00022614"/>
    </source>
</evidence>
<dbReference type="EMBL" id="OZ019900">
    <property type="protein sequence ID" value="CAK9235393.1"/>
    <property type="molecule type" value="Genomic_DNA"/>
</dbReference>
<dbReference type="InterPro" id="IPR036390">
    <property type="entry name" value="WH_DNA-bd_sf"/>
</dbReference>
<dbReference type="InterPro" id="IPR029058">
    <property type="entry name" value="AB_hydrolase_fold"/>
</dbReference>
<dbReference type="Pfam" id="PF23598">
    <property type="entry name" value="LRR_14"/>
    <property type="match status" value="1"/>
</dbReference>
<dbReference type="InterPro" id="IPR058192">
    <property type="entry name" value="WHD_ROQ1-like"/>
</dbReference>
<dbReference type="Proteomes" id="UP001497512">
    <property type="component" value="Chromosome 8"/>
</dbReference>